<dbReference type="InterPro" id="IPR015943">
    <property type="entry name" value="WD40/YVTN_repeat-like_dom_sf"/>
</dbReference>
<dbReference type="AlphaFoldDB" id="A0AAU6WNM2"/>
<sequence>MKDVFSIDELVFIRNTKHGNIIMIENGRVQHLEHPMFADPEAIIYWEKINRQVFLIHKDVIYTVSYTNNKISLRKLMNYKNFRNYQFYSMYYDRDYKILYLGSLTRGLLVLKQLIFYAVKNNISSEPPTFTSLLPYTRSSVLTPEGVVFDSSRILKRIRFDSKNFPNSMLYDNRGNLICFKDSTLRIYPPSIYRPILRHVFRFYIFNVLRAGDFYFLNAFHNNQYVLMEFADHTYSKVKRKFITRQVVECIQRCDPYSYVAGCADGLYVLDVRHLTFKKISHIPVKNICRTRDGNLWAMSFANGFYLIKNKKLIRMPMDRDNNLSTPHDLQEDRRGFLWISTNNGLYRIHRKILLEYSDTTSHINKEVHYYRYSKKDGFNTNEFNGAGNLALQLLPTVSLHFLRWTAWSFSAPNLYLRYFHIQEVFLQSD</sequence>
<keyword evidence="2" id="KW-1185">Reference proteome</keyword>
<proteinExistence type="predicted"/>
<protein>
    <recommendedName>
        <fullName evidence="3">Two component regulator propeller</fullName>
    </recommendedName>
</protein>
<evidence type="ECO:0000313" key="2">
    <source>
        <dbReference type="Proteomes" id="UP001463665"/>
    </source>
</evidence>
<reference evidence="1 2" key="1">
    <citation type="submission" date="2024-04" db="EMBL/GenBank/DDBJ databases">
        <title>Genome sequencing and assembly of rice foliar adapted Chryseobacterium endophyticum OsEnb-ALM-A6.</title>
        <authorList>
            <person name="Kumar S."/>
            <person name="Javed M."/>
            <person name="Chouhan V."/>
            <person name="Charishma K."/>
            <person name="Patel A."/>
            <person name="Kumar M."/>
            <person name="Sahu K.P."/>
            <person name="Kumar A."/>
        </authorList>
    </citation>
    <scope>NUCLEOTIDE SEQUENCE [LARGE SCALE GENOMIC DNA]</scope>
    <source>
        <strain evidence="1 2">OsEnb-ALM-A6</strain>
    </source>
</reference>
<evidence type="ECO:0008006" key="3">
    <source>
        <dbReference type="Google" id="ProtNLM"/>
    </source>
</evidence>
<dbReference type="RefSeq" id="WP_345766339.1">
    <property type="nucleotide sequence ID" value="NZ_CP154834.1"/>
</dbReference>
<organism evidence="1 2">
    <name type="scientific">Chryseobacterium endophyticum</name>
    <dbReference type="NCBI Taxonomy" id="1854762"/>
    <lineage>
        <taxon>Bacteria</taxon>
        <taxon>Pseudomonadati</taxon>
        <taxon>Bacteroidota</taxon>
        <taxon>Flavobacteriia</taxon>
        <taxon>Flavobacteriales</taxon>
        <taxon>Weeksellaceae</taxon>
        <taxon>Chryseobacterium group</taxon>
        <taxon>Chryseobacterium</taxon>
    </lineage>
</organism>
<gene>
    <name evidence="1" type="ORF">AAFP95_20645</name>
</gene>
<dbReference type="Gene3D" id="2.130.10.10">
    <property type="entry name" value="YVTN repeat-like/Quinoprotein amine dehydrogenase"/>
    <property type="match status" value="1"/>
</dbReference>
<dbReference type="EMBL" id="CP154834">
    <property type="protein sequence ID" value="XAO74049.1"/>
    <property type="molecule type" value="Genomic_DNA"/>
</dbReference>
<dbReference type="Proteomes" id="UP001463665">
    <property type="component" value="Chromosome"/>
</dbReference>
<evidence type="ECO:0000313" key="1">
    <source>
        <dbReference type="EMBL" id="XAO74049.1"/>
    </source>
</evidence>
<name>A0AAU6WNM2_9FLAO</name>
<dbReference type="SUPFAM" id="SSF63829">
    <property type="entry name" value="Calcium-dependent phosphotriesterase"/>
    <property type="match status" value="1"/>
</dbReference>
<accession>A0AAU6WNM2</accession>